<organism evidence="2 3">
    <name type="scientific">Actinocatenispora thailandica</name>
    <dbReference type="NCBI Taxonomy" id="227318"/>
    <lineage>
        <taxon>Bacteria</taxon>
        <taxon>Bacillati</taxon>
        <taxon>Actinomycetota</taxon>
        <taxon>Actinomycetes</taxon>
        <taxon>Micromonosporales</taxon>
        <taxon>Micromonosporaceae</taxon>
        <taxon>Actinocatenispora</taxon>
    </lineage>
</organism>
<reference evidence="2 3" key="1">
    <citation type="submission" date="2020-08" db="EMBL/GenBank/DDBJ databases">
        <title>Whole genome shotgun sequence of Actinocatenispora thailandica NBRC 105041.</title>
        <authorList>
            <person name="Komaki H."/>
            <person name="Tamura T."/>
        </authorList>
    </citation>
    <scope>NUCLEOTIDE SEQUENCE [LARGE SCALE GENOMIC DNA]</scope>
    <source>
        <strain evidence="2 3">NBRC 105041</strain>
    </source>
</reference>
<dbReference type="Gene3D" id="1.20.120.450">
    <property type="entry name" value="dinb family like domain"/>
    <property type="match status" value="1"/>
</dbReference>
<dbReference type="AlphaFoldDB" id="A0A7R7DQW0"/>
<dbReference type="InterPro" id="IPR034660">
    <property type="entry name" value="DinB/YfiT-like"/>
</dbReference>
<dbReference type="InterPro" id="IPR024344">
    <property type="entry name" value="MDMPI_metal-binding"/>
</dbReference>
<dbReference type="Pfam" id="PF11716">
    <property type="entry name" value="MDMPI_N"/>
    <property type="match status" value="1"/>
</dbReference>
<dbReference type="KEGG" id="atl:Athai_37080"/>
<accession>A0A7R7DQW0</accession>
<protein>
    <submittedName>
        <fullName evidence="2">TIGR03086 family protein</fullName>
    </submittedName>
</protein>
<sequence length="200" mass="20927">MLVELDSRAVRASSDLVRRVTPADLPRPTPCGDWDLAALLAHMTGQHRGFAAAAAGDGDDLAAWRPVRATDPVAAHLAAAEQVLAAFAAPDLDGRRFALPEIARAPDFPAAQAVGFHLVDYVVHGWDVATALDVDAPPLDGAVLAAALHIARAVPDGAERRAPGAAFAPARPIPTAVAPLDEILLLLGRQPRIATQPPRR</sequence>
<dbReference type="InterPro" id="IPR017517">
    <property type="entry name" value="Maleyloyr_isom"/>
</dbReference>
<dbReference type="EMBL" id="AP023355">
    <property type="protein sequence ID" value="BCJ36205.1"/>
    <property type="molecule type" value="Genomic_DNA"/>
</dbReference>
<dbReference type="NCBIfam" id="TIGR03086">
    <property type="entry name" value="TIGR03086 family metal-binding protein"/>
    <property type="match status" value="1"/>
</dbReference>
<feature type="domain" description="Mycothiol-dependent maleylpyruvate isomerase metal-binding" evidence="1">
    <location>
        <begin position="9"/>
        <end position="129"/>
    </location>
</feature>
<keyword evidence="3" id="KW-1185">Reference proteome</keyword>
<dbReference type="InterPro" id="IPR017520">
    <property type="entry name" value="CHP03086"/>
</dbReference>
<evidence type="ECO:0000313" key="3">
    <source>
        <dbReference type="Proteomes" id="UP000611640"/>
    </source>
</evidence>
<evidence type="ECO:0000259" key="1">
    <source>
        <dbReference type="Pfam" id="PF11716"/>
    </source>
</evidence>
<name>A0A7R7DQW0_9ACTN</name>
<dbReference type="GO" id="GO:0046872">
    <property type="term" value="F:metal ion binding"/>
    <property type="evidence" value="ECO:0007669"/>
    <property type="project" value="InterPro"/>
</dbReference>
<gene>
    <name evidence="2" type="ORF">Athai_37080</name>
</gene>
<dbReference type="Proteomes" id="UP000611640">
    <property type="component" value="Chromosome"/>
</dbReference>
<dbReference type="NCBIfam" id="TIGR03083">
    <property type="entry name" value="maleylpyruvate isomerase family mycothiol-dependent enzyme"/>
    <property type="match status" value="1"/>
</dbReference>
<proteinExistence type="predicted"/>
<evidence type="ECO:0000313" key="2">
    <source>
        <dbReference type="EMBL" id="BCJ36205.1"/>
    </source>
</evidence>
<dbReference type="SUPFAM" id="SSF109854">
    <property type="entry name" value="DinB/YfiT-like putative metalloenzymes"/>
    <property type="match status" value="1"/>
</dbReference>